<dbReference type="PRINTS" id="PR00705">
    <property type="entry name" value="PAPAIN"/>
</dbReference>
<accession>A0ABY6K0M2</accession>
<dbReference type="Pfam" id="PF00112">
    <property type="entry name" value="Peptidase_C1"/>
    <property type="match status" value="1"/>
</dbReference>
<keyword evidence="3" id="KW-0378">Hydrolase</keyword>
<dbReference type="PROSITE" id="PS00139">
    <property type="entry name" value="THIOL_PROTEASE_CYS"/>
    <property type="match status" value="1"/>
</dbReference>
<gene>
    <name evidence="7" type="ORF">LAZ67_1007763</name>
</gene>
<evidence type="ECO:0000313" key="7">
    <source>
        <dbReference type="EMBL" id="UYV62080.1"/>
    </source>
</evidence>
<dbReference type="InterPro" id="IPR013128">
    <property type="entry name" value="Peptidase_C1A"/>
</dbReference>
<dbReference type="Gene3D" id="3.90.70.10">
    <property type="entry name" value="Cysteine proteinases"/>
    <property type="match status" value="1"/>
</dbReference>
<comment type="similarity">
    <text evidence="1">Belongs to the peptidase C1 family.</text>
</comment>
<protein>
    <submittedName>
        <fullName evidence="7">CTSB</fullName>
    </submittedName>
</protein>
<keyword evidence="4" id="KW-0788">Thiol protease</keyword>
<organism evidence="7 8">
    <name type="scientific">Cordylochernes scorpioides</name>
    <dbReference type="NCBI Taxonomy" id="51811"/>
    <lineage>
        <taxon>Eukaryota</taxon>
        <taxon>Metazoa</taxon>
        <taxon>Ecdysozoa</taxon>
        <taxon>Arthropoda</taxon>
        <taxon>Chelicerata</taxon>
        <taxon>Arachnida</taxon>
        <taxon>Pseudoscorpiones</taxon>
        <taxon>Cheliferoidea</taxon>
        <taxon>Chernetidae</taxon>
        <taxon>Cordylochernes</taxon>
    </lineage>
</organism>
<dbReference type="SUPFAM" id="SSF54001">
    <property type="entry name" value="Cysteine proteinases"/>
    <property type="match status" value="1"/>
</dbReference>
<feature type="domain" description="Peptidase C1A papain C-terminal" evidence="6">
    <location>
        <begin position="72"/>
        <end position="312"/>
    </location>
</feature>
<dbReference type="InterPro" id="IPR000668">
    <property type="entry name" value="Peptidase_C1A_C"/>
</dbReference>
<evidence type="ECO:0000256" key="5">
    <source>
        <dbReference type="SAM" id="MobiDB-lite"/>
    </source>
</evidence>
<dbReference type="SMART" id="SM00645">
    <property type="entry name" value="Pept_C1"/>
    <property type="match status" value="1"/>
</dbReference>
<sequence length="331" mass="37320">MPEDPALQVRGPLDDGEGLHDDWPDPPTGPVAAGDTNMSQLPLEHLQAKFGALLDNKYNLPLKMHDIEKMEIPENFDSREKWSNCQSIHQVRDQSECGSCWAMGAVSAMSDRICIASEGRVQVSISAEDLLSCCKTCGHGCDGGYPQDAWDYWVNHGLVTGGEYESGEGCKPYPFPPCEHHTEGPRPQCGDIRPTPKCRHMCRKGYDTTYRHDKIYGKSAYSLPDDEKQIQMEILKNGPVEASFRVYDDFLVYKNGVYQTHLSTPSKFGHAIKILGWGTENGTPYWLCANSWNSDWGENGKKTRNLTIFNPLNHIIEYKIVIKYKNMNIKQ</sequence>
<proteinExistence type="inferred from homology"/>
<dbReference type="InterPro" id="IPR038765">
    <property type="entry name" value="Papain-like_cys_pep_sf"/>
</dbReference>
<keyword evidence="8" id="KW-1185">Reference proteome</keyword>
<evidence type="ECO:0000256" key="4">
    <source>
        <dbReference type="ARBA" id="ARBA00022807"/>
    </source>
</evidence>
<evidence type="ECO:0000259" key="6">
    <source>
        <dbReference type="SMART" id="SM00645"/>
    </source>
</evidence>
<evidence type="ECO:0000256" key="2">
    <source>
        <dbReference type="ARBA" id="ARBA00022670"/>
    </source>
</evidence>
<dbReference type="EMBL" id="CP092863">
    <property type="protein sequence ID" value="UYV62080.1"/>
    <property type="molecule type" value="Genomic_DNA"/>
</dbReference>
<dbReference type="Proteomes" id="UP001235939">
    <property type="component" value="Chromosome 01"/>
</dbReference>
<keyword evidence="2" id="KW-0645">Protease</keyword>
<dbReference type="CDD" id="cd02620">
    <property type="entry name" value="Peptidase_C1A_CathepsinB"/>
    <property type="match status" value="1"/>
</dbReference>
<reference evidence="7 8" key="1">
    <citation type="submission" date="2022-01" db="EMBL/GenBank/DDBJ databases">
        <title>A chromosomal length assembly of Cordylochernes scorpioides.</title>
        <authorList>
            <person name="Zeh D."/>
            <person name="Zeh J."/>
        </authorList>
    </citation>
    <scope>NUCLEOTIDE SEQUENCE [LARGE SCALE GENOMIC DNA]</scope>
    <source>
        <strain evidence="7">IN4F17</strain>
        <tissue evidence="7">Whole Body</tissue>
    </source>
</reference>
<evidence type="ECO:0000256" key="1">
    <source>
        <dbReference type="ARBA" id="ARBA00008455"/>
    </source>
</evidence>
<dbReference type="PANTHER" id="PTHR12411">
    <property type="entry name" value="CYSTEINE PROTEASE FAMILY C1-RELATED"/>
    <property type="match status" value="1"/>
</dbReference>
<dbReference type="InterPro" id="IPR000169">
    <property type="entry name" value="Pept_cys_AS"/>
</dbReference>
<name>A0ABY6K0M2_9ARAC</name>
<evidence type="ECO:0000256" key="3">
    <source>
        <dbReference type="ARBA" id="ARBA00022801"/>
    </source>
</evidence>
<feature type="region of interest" description="Disordered" evidence="5">
    <location>
        <begin position="1"/>
        <end position="35"/>
    </location>
</feature>
<evidence type="ECO:0000313" key="8">
    <source>
        <dbReference type="Proteomes" id="UP001235939"/>
    </source>
</evidence>